<evidence type="ECO:0000313" key="4">
    <source>
        <dbReference type="Proteomes" id="UP000048949"/>
    </source>
</evidence>
<protein>
    <submittedName>
        <fullName evidence="3">Flagellar hook-length control protein FliK</fullName>
    </submittedName>
</protein>
<dbReference type="InterPro" id="IPR038610">
    <property type="entry name" value="FliK-like_C_sf"/>
</dbReference>
<dbReference type="Proteomes" id="UP000048949">
    <property type="component" value="Unassembled WGS sequence"/>
</dbReference>
<dbReference type="Pfam" id="PF02120">
    <property type="entry name" value="Flg_hook"/>
    <property type="match status" value="1"/>
</dbReference>
<reference evidence="3 4" key="1">
    <citation type="submission" date="2015-04" db="EMBL/GenBank/DDBJ databases">
        <authorList>
            <person name="Syromyatnikov M.Y."/>
            <person name="Popov V.N."/>
        </authorList>
    </citation>
    <scope>NUCLEOTIDE SEQUENCE [LARGE SCALE GENOMIC DNA]</scope>
    <source>
        <strain evidence="3 4">CECT 5292</strain>
    </source>
</reference>
<accession>A0A0U1NKJ8</accession>
<name>A0A0U1NKJ8_9RHOB</name>
<gene>
    <name evidence="3" type="ORF">NIG5292_01251</name>
</gene>
<evidence type="ECO:0000259" key="2">
    <source>
        <dbReference type="Pfam" id="PF02120"/>
    </source>
</evidence>
<dbReference type="InterPro" id="IPR021136">
    <property type="entry name" value="Flagellar_hook_control-like_C"/>
</dbReference>
<dbReference type="STRING" id="282199.GCA_001049735_01250"/>
<feature type="region of interest" description="Disordered" evidence="1">
    <location>
        <begin position="37"/>
        <end position="69"/>
    </location>
</feature>
<evidence type="ECO:0000313" key="3">
    <source>
        <dbReference type="EMBL" id="CRK75208.1"/>
    </source>
</evidence>
<dbReference type="EMBL" id="CVQV01000005">
    <property type="protein sequence ID" value="CRK75208.1"/>
    <property type="molecule type" value="Genomic_DNA"/>
</dbReference>
<keyword evidence="3" id="KW-0966">Cell projection</keyword>
<feature type="domain" description="Flagellar hook-length control protein-like C-terminal" evidence="2">
    <location>
        <begin position="2"/>
        <end position="45"/>
    </location>
</feature>
<keyword evidence="4" id="KW-1185">Reference proteome</keyword>
<keyword evidence="3" id="KW-0969">Cilium</keyword>
<organism evidence="3 4">
    <name type="scientific">Nereida ignava</name>
    <dbReference type="NCBI Taxonomy" id="282199"/>
    <lineage>
        <taxon>Bacteria</taxon>
        <taxon>Pseudomonadati</taxon>
        <taxon>Pseudomonadota</taxon>
        <taxon>Alphaproteobacteria</taxon>
        <taxon>Rhodobacterales</taxon>
        <taxon>Roseobacteraceae</taxon>
        <taxon>Nereida</taxon>
    </lineage>
</organism>
<evidence type="ECO:0000256" key="1">
    <source>
        <dbReference type="SAM" id="MobiDB-lite"/>
    </source>
</evidence>
<dbReference type="AlphaFoldDB" id="A0A0U1NKJ8"/>
<sequence length="83" mass="9000">MVVLSVERPGVLELMKRHIEDLSQEFQSAGFGMASFDFSEGGSDTSNERDGGGPHIHTTDAASEVDVPARPSLLRTSQLDIRL</sequence>
<proteinExistence type="predicted"/>
<dbReference type="Gene3D" id="3.30.750.140">
    <property type="match status" value="1"/>
</dbReference>
<keyword evidence="3" id="KW-0282">Flagellum</keyword>